<dbReference type="InterPro" id="IPR006555">
    <property type="entry name" value="ATP-dep_Helicase_C"/>
</dbReference>
<organism evidence="2">
    <name type="scientific">bioreactor metagenome</name>
    <dbReference type="NCBI Taxonomy" id="1076179"/>
    <lineage>
        <taxon>unclassified sequences</taxon>
        <taxon>metagenomes</taxon>
        <taxon>ecological metagenomes</taxon>
    </lineage>
</organism>
<dbReference type="GO" id="GO:0016818">
    <property type="term" value="F:hydrolase activity, acting on acid anhydrides, in phosphorus-containing anhydrides"/>
    <property type="evidence" value="ECO:0007669"/>
    <property type="project" value="InterPro"/>
</dbReference>
<dbReference type="SMART" id="SM00491">
    <property type="entry name" value="HELICc2"/>
    <property type="match status" value="1"/>
</dbReference>
<keyword evidence="2" id="KW-0347">Helicase</keyword>
<keyword evidence="2" id="KW-0067">ATP-binding</keyword>
<dbReference type="AlphaFoldDB" id="A0A645EZJ8"/>
<protein>
    <submittedName>
        <fullName evidence="2">Putative ATP-dependent helicase DinG</fullName>
        <ecNumber evidence="2">3.6.4.12</ecNumber>
    </submittedName>
</protein>
<dbReference type="PANTHER" id="PTHR11472:SF34">
    <property type="entry name" value="REGULATOR OF TELOMERE ELONGATION HELICASE 1"/>
    <property type="match status" value="1"/>
</dbReference>
<reference evidence="2" key="1">
    <citation type="submission" date="2019-08" db="EMBL/GenBank/DDBJ databases">
        <authorList>
            <person name="Kucharzyk K."/>
            <person name="Murdoch R.W."/>
            <person name="Higgins S."/>
            <person name="Loffler F."/>
        </authorList>
    </citation>
    <scope>NUCLEOTIDE SEQUENCE</scope>
</reference>
<sequence>MLIKLTELIRQTHGHTLVLFTSYRMMEIIYTGLSDRMTDYPLFLMGKGRLNAIESFRKSGNGVLLASDSAGEGIDLPGDILSSLIVVKLPFPTPDPVGEYEKSLYDNFYSYLSDVIVPSMIIKLRQWIGRGIRRENDTCVFSILDSRAGGRYLNDILAALPDMPVTDRIEDVGRFILSHKDDSYFA</sequence>
<dbReference type="Pfam" id="PF13307">
    <property type="entry name" value="Helicase_C_2"/>
    <property type="match status" value="1"/>
</dbReference>
<gene>
    <name evidence="2" type="primary">dinG_14</name>
    <name evidence="2" type="ORF">SDC9_154113</name>
</gene>
<proteinExistence type="predicted"/>
<dbReference type="InterPro" id="IPR027417">
    <property type="entry name" value="P-loop_NTPase"/>
</dbReference>
<dbReference type="SUPFAM" id="SSF52540">
    <property type="entry name" value="P-loop containing nucleoside triphosphate hydrolases"/>
    <property type="match status" value="1"/>
</dbReference>
<dbReference type="EMBL" id="VSSQ01052798">
    <property type="protein sequence ID" value="MPN06856.1"/>
    <property type="molecule type" value="Genomic_DNA"/>
</dbReference>
<dbReference type="InterPro" id="IPR045028">
    <property type="entry name" value="DinG/Rad3-like"/>
</dbReference>
<dbReference type="Gene3D" id="3.40.50.300">
    <property type="entry name" value="P-loop containing nucleotide triphosphate hydrolases"/>
    <property type="match status" value="1"/>
</dbReference>
<evidence type="ECO:0000259" key="1">
    <source>
        <dbReference type="SMART" id="SM00491"/>
    </source>
</evidence>
<dbReference type="GO" id="GO:0003678">
    <property type="term" value="F:DNA helicase activity"/>
    <property type="evidence" value="ECO:0007669"/>
    <property type="project" value="UniProtKB-EC"/>
</dbReference>
<dbReference type="GO" id="GO:0005524">
    <property type="term" value="F:ATP binding"/>
    <property type="evidence" value="ECO:0007669"/>
    <property type="project" value="InterPro"/>
</dbReference>
<dbReference type="GO" id="GO:0006139">
    <property type="term" value="P:nucleobase-containing compound metabolic process"/>
    <property type="evidence" value="ECO:0007669"/>
    <property type="project" value="InterPro"/>
</dbReference>
<evidence type="ECO:0000313" key="2">
    <source>
        <dbReference type="EMBL" id="MPN06856.1"/>
    </source>
</evidence>
<name>A0A645EZJ8_9ZZZZ</name>
<comment type="caution">
    <text evidence="2">The sequence shown here is derived from an EMBL/GenBank/DDBJ whole genome shotgun (WGS) entry which is preliminary data.</text>
</comment>
<dbReference type="PANTHER" id="PTHR11472">
    <property type="entry name" value="DNA REPAIR DEAD HELICASE RAD3/XP-D SUBFAMILY MEMBER"/>
    <property type="match status" value="1"/>
</dbReference>
<accession>A0A645EZJ8</accession>
<keyword evidence="2" id="KW-0378">Hydrolase</keyword>
<keyword evidence="2" id="KW-0547">Nucleotide-binding</keyword>
<dbReference type="EC" id="3.6.4.12" evidence="2"/>
<dbReference type="GO" id="GO:0003676">
    <property type="term" value="F:nucleic acid binding"/>
    <property type="evidence" value="ECO:0007669"/>
    <property type="project" value="InterPro"/>
</dbReference>
<feature type="domain" description="ATP-dependent helicase C-terminal" evidence="1">
    <location>
        <begin position="23"/>
        <end position="150"/>
    </location>
</feature>